<organism evidence="1 2">
    <name type="scientific">Aspergillus uvarum CBS 121591</name>
    <dbReference type="NCBI Taxonomy" id="1448315"/>
    <lineage>
        <taxon>Eukaryota</taxon>
        <taxon>Fungi</taxon>
        <taxon>Dikarya</taxon>
        <taxon>Ascomycota</taxon>
        <taxon>Pezizomycotina</taxon>
        <taxon>Eurotiomycetes</taxon>
        <taxon>Eurotiomycetidae</taxon>
        <taxon>Eurotiales</taxon>
        <taxon>Aspergillaceae</taxon>
        <taxon>Aspergillus</taxon>
        <taxon>Aspergillus subgen. Circumdati</taxon>
    </lineage>
</organism>
<dbReference type="VEuPathDB" id="FungiDB:BO82DRAFT_400299"/>
<dbReference type="EMBL" id="KZ821688">
    <property type="protein sequence ID" value="PYH83541.1"/>
    <property type="molecule type" value="Genomic_DNA"/>
</dbReference>
<accession>A0A319CIB0</accession>
<name>A0A319CIB0_9EURO</name>
<evidence type="ECO:0000313" key="2">
    <source>
        <dbReference type="Proteomes" id="UP000248340"/>
    </source>
</evidence>
<gene>
    <name evidence="1" type="ORF">BO82DRAFT_400299</name>
</gene>
<evidence type="ECO:0000313" key="1">
    <source>
        <dbReference type="EMBL" id="PYH83541.1"/>
    </source>
</evidence>
<dbReference type="OrthoDB" id="4428759at2759"/>
<dbReference type="RefSeq" id="XP_025493741.1">
    <property type="nucleotide sequence ID" value="XM_025639173.1"/>
</dbReference>
<reference evidence="1 2" key="1">
    <citation type="submission" date="2016-12" db="EMBL/GenBank/DDBJ databases">
        <title>The genomes of Aspergillus section Nigri reveals drivers in fungal speciation.</title>
        <authorList>
            <consortium name="DOE Joint Genome Institute"/>
            <person name="Vesth T.C."/>
            <person name="Nybo J."/>
            <person name="Theobald S."/>
            <person name="Brandl J."/>
            <person name="Frisvad J.C."/>
            <person name="Nielsen K.F."/>
            <person name="Lyhne E.K."/>
            <person name="Kogle M.E."/>
            <person name="Kuo A."/>
            <person name="Riley R."/>
            <person name="Clum A."/>
            <person name="Nolan M."/>
            <person name="Lipzen A."/>
            <person name="Salamov A."/>
            <person name="Henrissat B."/>
            <person name="Wiebenga A."/>
            <person name="De Vries R.P."/>
            <person name="Grigoriev I.V."/>
            <person name="Mortensen U.H."/>
            <person name="Andersen M.R."/>
            <person name="Baker S.E."/>
        </authorList>
    </citation>
    <scope>NUCLEOTIDE SEQUENCE [LARGE SCALE GENOMIC DNA]</scope>
    <source>
        <strain evidence="1 2">CBS 121591</strain>
    </source>
</reference>
<dbReference type="AlphaFoldDB" id="A0A319CIB0"/>
<dbReference type="GeneID" id="37141915"/>
<dbReference type="Proteomes" id="UP000248340">
    <property type="component" value="Unassembled WGS sequence"/>
</dbReference>
<sequence>MYISPALGFILQCLKAHALEEKGILQQNPPGKCKKITIKGENKSSEDLSEDISCDKDNNGHTYVTPASTTAAQLPSPARLGSTSAYCEYDLQVAGPPDTTTKLQ</sequence>
<keyword evidence="2" id="KW-1185">Reference proteome</keyword>
<protein>
    <submittedName>
        <fullName evidence="1">Uncharacterized protein</fullName>
    </submittedName>
</protein>
<proteinExistence type="predicted"/>